<accession>A0A0E9X8C5</accession>
<sequence>MSWRQMQHMYMLNQEANGCDVKWKELCVISGVIFLPLGAKGYSRWDWHNVQYYVQNADTMQGNNNMA</sequence>
<reference evidence="1" key="1">
    <citation type="submission" date="2014-11" db="EMBL/GenBank/DDBJ databases">
        <authorList>
            <person name="Amaro Gonzalez C."/>
        </authorList>
    </citation>
    <scope>NUCLEOTIDE SEQUENCE</scope>
</reference>
<protein>
    <submittedName>
        <fullName evidence="1">Uncharacterized protein</fullName>
    </submittedName>
</protein>
<name>A0A0E9X8C5_ANGAN</name>
<dbReference type="EMBL" id="GBXM01009733">
    <property type="protein sequence ID" value="JAH98844.1"/>
    <property type="molecule type" value="Transcribed_RNA"/>
</dbReference>
<evidence type="ECO:0000313" key="1">
    <source>
        <dbReference type="EMBL" id="JAH98844.1"/>
    </source>
</evidence>
<organism evidence="1">
    <name type="scientific">Anguilla anguilla</name>
    <name type="common">European freshwater eel</name>
    <name type="synonym">Muraena anguilla</name>
    <dbReference type="NCBI Taxonomy" id="7936"/>
    <lineage>
        <taxon>Eukaryota</taxon>
        <taxon>Metazoa</taxon>
        <taxon>Chordata</taxon>
        <taxon>Craniata</taxon>
        <taxon>Vertebrata</taxon>
        <taxon>Euteleostomi</taxon>
        <taxon>Actinopterygii</taxon>
        <taxon>Neopterygii</taxon>
        <taxon>Teleostei</taxon>
        <taxon>Anguilliformes</taxon>
        <taxon>Anguillidae</taxon>
        <taxon>Anguilla</taxon>
    </lineage>
</organism>
<dbReference type="AlphaFoldDB" id="A0A0E9X8C5"/>
<reference evidence="1" key="2">
    <citation type="journal article" date="2015" name="Fish Shellfish Immunol.">
        <title>Early steps in the European eel (Anguilla anguilla)-Vibrio vulnificus interaction in the gills: Role of the RtxA13 toxin.</title>
        <authorList>
            <person name="Callol A."/>
            <person name="Pajuelo D."/>
            <person name="Ebbesson L."/>
            <person name="Teles M."/>
            <person name="MacKenzie S."/>
            <person name="Amaro C."/>
        </authorList>
    </citation>
    <scope>NUCLEOTIDE SEQUENCE</scope>
</reference>
<proteinExistence type="predicted"/>